<dbReference type="InterPro" id="IPR004410">
    <property type="entry name" value="Malonyl_CoA-ACP_transAc_FabD"/>
</dbReference>
<dbReference type="SMART" id="SM00827">
    <property type="entry name" value="PKS_AT"/>
    <property type="match status" value="1"/>
</dbReference>
<gene>
    <name evidence="7" type="primary">fabD</name>
    <name evidence="7" type="ORF">JF887_04085</name>
</gene>
<dbReference type="SUPFAM" id="SSF55048">
    <property type="entry name" value="Probable ACP-binding domain of malonyl-CoA ACP transacylase"/>
    <property type="match status" value="1"/>
</dbReference>
<dbReference type="EMBL" id="JAEKNN010000021">
    <property type="protein sequence ID" value="MBJ7608598.1"/>
    <property type="molecule type" value="Genomic_DNA"/>
</dbReference>
<evidence type="ECO:0000256" key="5">
    <source>
        <dbReference type="PIRSR" id="PIRSR000446-1"/>
    </source>
</evidence>
<dbReference type="InterPro" id="IPR050858">
    <property type="entry name" value="Mal-CoA-ACP_Trans/PKS_FabD"/>
</dbReference>
<evidence type="ECO:0000256" key="2">
    <source>
        <dbReference type="ARBA" id="ARBA00023315"/>
    </source>
</evidence>
<accession>A0A934KKS2</accession>
<dbReference type="GO" id="GO:0006633">
    <property type="term" value="P:fatty acid biosynthetic process"/>
    <property type="evidence" value="ECO:0007669"/>
    <property type="project" value="TreeGrafter"/>
</dbReference>
<dbReference type="InterPro" id="IPR024925">
    <property type="entry name" value="Malonyl_CoA-ACP_transAc"/>
</dbReference>
<evidence type="ECO:0000313" key="8">
    <source>
        <dbReference type="Proteomes" id="UP000614410"/>
    </source>
</evidence>
<evidence type="ECO:0000256" key="4">
    <source>
        <dbReference type="PIRNR" id="PIRNR000446"/>
    </source>
</evidence>
<comment type="catalytic activity">
    <reaction evidence="3 4">
        <text>holo-[ACP] + malonyl-CoA = malonyl-[ACP] + CoA</text>
        <dbReference type="Rhea" id="RHEA:41792"/>
        <dbReference type="Rhea" id="RHEA-COMP:9623"/>
        <dbReference type="Rhea" id="RHEA-COMP:9685"/>
        <dbReference type="ChEBI" id="CHEBI:57287"/>
        <dbReference type="ChEBI" id="CHEBI:57384"/>
        <dbReference type="ChEBI" id="CHEBI:64479"/>
        <dbReference type="ChEBI" id="CHEBI:78449"/>
        <dbReference type="EC" id="2.3.1.39"/>
    </reaction>
</comment>
<reference evidence="7 8" key="1">
    <citation type="submission" date="2020-10" db="EMBL/GenBank/DDBJ databases">
        <title>Ca. Dormibacterota MAGs.</title>
        <authorList>
            <person name="Montgomery K."/>
        </authorList>
    </citation>
    <scope>NUCLEOTIDE SEQUENCE [LARGE SCALE GENOMIC DNA]</scope>
    <source>
        <strain evidence="7">Mitchell_Peninsula_5</strain>
    </source>
</reference>
<feature type="active site" evidence="5">
    <location>
        <position position="194"/>
    </location>
</feature>
<dbReference type="NCBIfam" id="TIGR00128">
    <property type="entry name" value="fabD"/>
    <property type="match status" value="1"/>
</dbReference>
<feature type="domain" description="Malonyl-CoA:ACP transacylase (MAT)" evidence="6">
    <location>
        <begin position="7"/>
        <end position="295"/>
    </location>
</feature>
<dbReference type="InterPro" id="IPR001227">
    <property type="entry name" value="Ac_transferase_dom_sf"/>
</dbReference>
<dbReference type="FunFam" id="3.30.70.250:FF:000001">
    <property type="entry name" value="Malonyl CoA-acyl carrier protein transacylase"/>
    <property type="match status" value="1"/>
</dbReference>
<dbReference type="PANTHER" id="PTHR42681:SF1">
    <property type="entry name" value="MALONYL-COA-ACYL CARRIER PROTEIN TRANSACYLASE, MITOCHONDRIAL"/>
    <property type="match status" value="1"/>
</dbReference>
<dbReference type="Gene3D" id="3.30.70.250">
    <property type="entry name" value="Malonyl-CoA ACP transacylase, ACP-binding"/>
    <property type="match status" value="1"/>
</dbReference>
<dbReference type="GO" id="GO:0004314">
    <property type="term" value="F:[acyl-carrier-protein] S-malonyltransferase activity"/>
    <property type="evidence" value="ECO:0007669"/>
    <property type="project" value="UniProtKB-EC"/>
</dbReference>
<dbReference type="PIRSF" id="PIRSF000446">
    <property type="entry name" value="Mct"/>
    <property type="match status" value="1"/>
</dbReference>
<keyword evidence="1 4" id="KW-0808">Transferase</keyword>
<name>A0A934KKS2_9BACT</name>
<comment type="similarity">
    <text evidence="4">Belongs to the fabD family.</text>
</comment>
<sequence length="307" mass="31325">MTRIALCFPGQGSQCAGMARGLLDHPLAVRLIEVAHSEGLDLATALKGSDDDLRATEVAQPALLLVELVLSAMLPDGIDVVGVAGHSVGEYAAVTVAGAYAPDDVMRLVIRRGREMAGMTDGTMAAILGVDVDAVEAACAQTRAHGEVVVVANVNAPGQTVISGTAAGVDAAASRAREAGARRVIPLNVSGAFHSPLMAPAAARFATAIAATPRHQLTTAVVCNVDGATVKQAAALPDRLTRQLESPVRWIDCVGGLRALGAETLVEVGPGSVLTGLARRIDPAIRTASVSDRAGAQTLAELRTALS</sequence>
<organism evidence="7 8">
    <name type="scientific">Candidatus Amunia macphersoniae</name>
    <dbReference type="NCBI Taxonomy" id="3127014"/>
    <lineage>
        <taxon>Bacteria</taxon>
        <taxon>Bacillati</taxon>
        <taxon>Candidatus Dormiibacterota</taxon>
        <taxon>Candidatus Dormibacteria</taxon>
        <taxon>Candidatus Aeolococcales</taxon>
        <taxon>Candidatus Aeolococcaceae</taxon>
        <taxon>Candidatus Amunia</taxon>
    </lineage>
</organism>
<evidence type="ECO:0000256" key="1">
    <source>
        <dbReference type="ARBA" id="ARBA00022679"/>
    </source>
</evidence>
<dbReference type="PANTHER" id="PTHR42681">
    <property type="entry name" value="MALONYL-COA-ACYL CARRIER PROTEIN TRANSACYLASE, MITOCHONDRIAL"/>
    <property type="match status" value="1"/>
</dbReference>
<dbReference type="EC" id="2.3.1.39" evidence="4"/>
<evidence type="ECO:0000313" key="7">
    <source>
        <dbReference type="EMBL" id="MBJ7608598.1"/>
    </source>
</evidence>
<dbReference type="InterPro" id="IPR016035">
    <property type="entry name" value="Acyl_Trfase/lysoPLipase"/>
</dbReference>
<dbReference type="InterPro" id="IPR014043">
    <property type="entry name" value="Acyl_transferase_dom"/>
</dbReference>
<evidence type="ECO:0000256" key="3">
    <source>
        <dbReference type="ARBA" id="ARBA00048462"/>
    </source>
</evidence>
<dbReference type="InterPro" id="IPR016036">
    <property type="entry name" value="Malonyl_transacylase_ACP-bd"/>
</dbReference>
<protein>
    <recommendedName>
        <fullName evidence="4">Malonyl CoA-acyl carrier protein transacylase</fullName>
        <ecNumber evidence="4">2.3.1.39</ecNumber>
    </recommendedName>
</protein>
<proteinExistence type="inferred from homology"/>
<evidence type="ECO:0000259" key="6">
    <source>
        <dbReference type="SMART" id="SM00827"/>
    </source>
</evidence>
<feature type="active site" evidence="5">
    <location>
        <position position="87"/>
    </location>
</feature>
<dbReference type="SUPFAM" id="SSF52151">
    <property type="entry name" value="FabD/lysophospholipase-like"/>
    <property type="match status" value="1"/>
</dbReference>
<keyword evidence="2 4" id="KW-0012">Acyltransferase</keyword>
<dbReference type="GO" id="GO:0005829">
    <property type="term" value="C:cytosol"/>
    <property type="evidence" value="ECO:0007669"/>
    <property type="project" value="TreeGrafter"/>
</dbReference>
<dbReference type="Gene3D" id="3.40.366.10">
    <property type="entry name" value="Malonyl-Coenzyme A Acyl Carrier Protein, domain 2"/>
    <property type="match status" value="1"/>
</dbReference>
<comment type="caution">
    <text evidence="7">The sequence shown here is derived from an EMBL/GenBank/DDBJ whole genome shotgun (WGS) entry which is preliminary data.</text>
</comment>
<dbReference type="Proteomes" id="UP000614410">
    <property type="component" value="Unassembled WGS sequence"/>
</dbReference>
<dbReference type="AlphaFoldDB" id="A0A934KKS2"/>
<dbReference type="Pfam" id="PF00698">
    <property type="entry name" value="Acyl_transf_1"/>
    <property type="match status" value="1"/>
</dbReference>